<dbReference type="Pfam" id="PF04143">
    <property type="entry name" value="Sulf_transp"/>
    <property type="match status" value="1"/>
</dbReference>
<feature type="domain" description="Rhodanese" evidence="3">
    <location>
        <begin position="267"/>
        <end position="353"/>
    </location>
</feature>
<dbReference type="RefSeq" id="WP_012374284.1">
    <property type="nucleotide sequence ID" value="NC_010571.1"/>
</dbReference>
<dbReference type="InterPro" id="IPR007272">
    <property type="entry name" value="Sulf_transp_TsuA/YedE"/>
</dbReference>
<feature type="transmembrane region" description="Helical" evidence="2">
    <location>
        <begin position="125"/>
        <end position="145"/>
    </location>
</feature>
<dbReference type="SUPFAM" id="SSF52821">
    <property type="entry name" value="Rhodanese/Cell cycle control phosphatase"/>
    <property type="match status" value="1"/>
</dbReference>
<evidence type="ECO:0000259" key="3">
    <source>
        <dbReference type="PROSITE" id="PS50206"/>
    </source>
</evidence>
<feature type="transmembrane region" description="Helical" evidence="2">
    <location>
        <begin position="53"/>
        <end position="75"/>
    </location>
</feature>
<dbReference type="InterPro" id="IPR036873">
    <property type="entry name" value="Rhodanese-like_dom_sf"/>
</dbReference>
<dbReference type="STRING" id="452637.Oter_1462"/>
<keyword evidence="5" id="KW-1185">Reference proteome</keyword>
<dbReference type="PANTHER" id="PTHR43031:SF16">
    <property type="entry name" value="OXIDOREDUCTASE"/>
    <property type="match status" value="1"/>
</dbReference>
<name>B1ZSP7_OPITP</name>
<dbReference type="PROSITE" id="PS50206">
    <property type="entry name" value="RHODANESE_3"/>
    <property type="match status" value="1"/>
</dbReference>
<dbReference type="eggNOG" id="COG0607">
    <property type="taxonomic scope" value="Bacteria"/>
</dbReference>
<dbReference type="KEGG" id="ote:Oter_1462"/>
<dbReference type="AlphaFoldDB" id="B1ZSP7"/>
<feature type="transmembrane region" description="Helical" evidence="2">
    <location>
        <begin position="165"/>
        <end position="185"/>
    </location>
</feature>
<dbReference type="InterPro" id="IPR050229">
    <property type="entry name" value="GlpE_sulfurtransferase"/>
</dbReference>
<accession>B1ZSP7</accession>
<dbReference type="eggNOG" id="COG2391">
    <property type="taxonomic scope" value="Bacteria"/>
</dbReference>
<reference evidence="4 5" key="1">
    <citation type="journal article" date="2011" name="J. Bacteriol.">
        <title>Genome sequence of the verrucomicrobium Opitutus terrae PB90-1, an abundant inhabitant of rice paddy soil ecosystems.</title>
        <authorList>
            <person name="van Passel M.W."/>
            <person name="Kant R."/>
            <person name="Palva A."/>
            <person name="Copeland A."/>
            <person name="Lucas S."/>
            <person name="Lapidus A."/>
            <person name="Glavina del Rio T."/>
            <person name="Pitluck S."/>
            <person name="Goltsman E."/>
            <person name="Clum A."/>
            <person name="Sun H."/>
            <person name="Schmutz J."/>
            <person name="Larimer F.W."/>
            <person name="Land M.L."/>
            <person name="Hauser L."/>
            <person name="Kyrpides N."/>
            <person name="Mikhailova N."/>
            <person name="Richardson P.P."/>
            <person name="Janssen P.H."/>
            <person name="de Vos W.M."/>
            <person name="Smidt H."/>
        </authorList>
    </citation>
    <scope>NUCLEOTIDE SEQUENCE [LARGE SCALE GENOMIC DNA]</scope>
    <source>
        <strain evidence="5">DSM 11246 / JCM 15787 / PB90-1</strain>
    </source>
</reference>
<protein>
    <submittedName>
        <fullName evidence="4">Rhodanese domain protein</fullName>
    </submittedName>
</protein>
<dbReference type="Proteomes" id="UP000007013">
    <property type="component" value="Chromosome"/>
</dbReference>
<organism evidence="4 5">
    <name type="scientific">Opitutus terrae (strain DSM 11246 / JCM 15787 / PB90-1)</name>
    <dbReference type="NCBI Taxonomy" id="452637"/>
    <lineage>
        <taxon>Bacteria</taxon>
        <taxon>Pseudomonadati</taxon>
        <taxon>Verrucomicrobiota</taxon>
        <taxon>Opitutia</taxon>
        <taxon>Opitutales</taxon>
        <taxon>Opitutaceae</taxon>
        <taxon>Opitutus</taxon>
    </lineage>
</organism>
<evidence type="ECO:0000313" key="5">
    <source>
        <dbReference type="Proteomes" id="UP000007013"/>
    </source>
</evidence>
<keyword evidence="2" id="KW-0472">Membrane</keyword>
<feature type="region of interest" description="Disordered" evidence="1">
    <location>
        <begin position="396"/>
        <end position="419"/>
    </location>
</feature>
<dbReference type="Gene3D" id="3.40.250.10">
    <property type="entry name" value="Rhodanese-like domain"/>
    <property type="match status" value="1"/>
</dbReference>
<evidence type="ECO:0000256" key="2">
    <source>
        <dbReference type="SAM" id="Phobius"/>
    </source>
</evidence>
<feature type="transmembrane region" description="Helical" evidence="2">
    <location>
        <begin position="215"/>
        <end position="233"/>
    </location>
</feature>
<proteinExistence type="predicted"/>
<dbReference type="HOGENOM" id="CLU_701692_0_0_0"/>
<dbReference type="CDD" id="cd00158">
    <property type="entry name" value="RHOD"/>
    <property type="match status" value="1"/>
</dbReference>
<sequence length="419" mass="43843">MNAPFFKYGLFGDEASLIVAFVIGIAFGFVLERAGFGNARVLAAQFYFRDLRVLKVMFTAIITAMVGVFVLARVGVLDLSLIYLTPTLLLPQIVGGVILGAGFIIGGYCPGTSCVSAATGRIDGLVYLAGMVGGLAGFAEVYPSIANFAQSTPLGKITLPQLLHIPYGVLVAAVVLMAIGAFVAAEWAEKKVGGKPPEPDSLLAPTRRLVPVRRLALAFVAIGLFAAVAGGPYRGAFARVDTQQLALDAGTADLIAPAQLADWLVEGRNDFLLIDVRDSTAFARYHLPSATNVPLAALNAEVAAHNERIIVYADTDVHAAQAWLILRAAGFPAAYLLSGGVEAWQAQVLYPRAPAADAPAREQIDFARRAAVARHFGGSPQGAGAAIIPAAPELPQIAPPAPAAPTGPRPVTRKKKEGC</sequence>
<dbReference type="OrthoDB" id="9800872at2"/>
<feature type="transmembrane region" description="Helical" evidence="2">
    <location>
        <begin position="15"/>
        <end position="32"/>
    </location>
</feature>
<dbReference type="InterPro" id="IPR001763">
    <property type="entry name" value="Rhodanese-like_dom"/>
</dbReference>
<gene>
    <name evidence="4" type="ordered locus">Oter_1462</name>
</gene>
<evidence type="ECO:0000256" key="1">
    <source>
        <dbReference type="SAM" id="MobiDB-lite"/>
    </source>
</evidence>
<keyword evidence="2" id="KW-1133">Transmembrane helix</keyword>
<dbReference type="TCDB" id="9.B.102.4.4">
    <property type="family name" value="the yede/yeee (yede/yeee) family"/>
</dbReference>
<dbReference type="SMART" id="SM00450">
    <property type="entry name" value="RHOD"/>
    <property type="match status" value="1"/>
</dbReference>
<dbReference type="EMBL" id="CP001032">
    <property type="protein sequence ID" value="ACB74746.1"/>
    <property type="molecule type" value="Genomic_DNA"/>
</dbReference>
<dbReference type="PANTHER" id="PTHR43031">
    <property type="entry name" value="FAD-DEPENDENT OXIDOREDUCTASE"/>
    <property type="match status" value="1"/>
</dbReference>
<keyword evidence="2" id="KW-0812">Transmembrane</keyword>
<feature type="compositionally biased region" description="Pro residues" evidence="1">
    <location>
        <begin position="397"/>
        <end position="408"/>
    </location>
</feature>
<feature type="transmembrane region" description="Helical" evidence="2">
    <location>
        <begin position="81"/>
        <end position="105"/>
    </location>
</feature>
<evidence type="ECO:0000313" key="4">
    <source>
        <dbReference type="EMBL" id="ACB74746.1"/>
    </source>
</evidence>